<organism evidence="3 4">
    <name type="scientific">Halarcobacter ebronensis</name>
    <dbReference type="NCBI Taxonomy" id="1462615"/>
    <lineage>
        <taxon>Bacteria</taxon>
        <taxon>Pseudomonadati</taxon>
        <taxon>Campylobacterota</taxon>
        <taxon>Epsilonproteobacteria</taxon>
        <taxon>Campylobacterales</taxon>
        <taxon>Arcobacteraceae</taxon>
        <taxon>Halarcobacter</taxon>
    </lineage>
</organism>
<evidence type="ECO:0000256" key="1">
    <source>
        <dbReference type="SAM" id="SignalP"/>
    </source>
</evidence>
<gene>
    <name evidence="3" type="ORF">CRV08_08315</name>
</gene>
<evidence type="ECO:0000259" key="2">
    <source>
        <dbReference type="Pfam" id="PF07603"/>
    </source>
</evidence>
<dbReference type="Pfam" id="PF07603">
    <property type="entry name" value="Lcl_C"/>
    <property type="match status" value="1"/>
</dbReference>
<dbReference type="EMBL" id="PDKJ01000006">
    <property type="protein sequence ID" value="RXJ68247.1"/>
    <property type="molecule type" value="Genomic_DNA"/>
</dbReference>
<comment type="caution">
    <text evidence="3">The sequence shown here is derived from an EMBL/GenBank/DDBJ whole genome shotgun (WGS) entry which is preliminary data.</text>
</comment>
<dbReference type="RefSeq" id="WP_128981010.1">
    <property type="nucleotide sequence ID" value="NZ_PDKJ01000006.1"/>
</dbReference>
<proteinExistence type="predicted"/>
<accession>A0A4Q0YCU9</accession>
<dbReference type="Proteomes" id="UP000290172">
    <property type="component" value="Unassembled WGS sequence"/>
</dbReference>
<keyword evidence="1" id="KW-0732">Signal</keyword>
<feature type="chain" id="PRO_5020563358" description="Lcl C-terminal domain-containing protein" evidence="1">
    <location>
        <begin position="17"/>
        <end position="164"/>
    </location>
</feature>
<evidence type="ECO:0000313" key="4">
    <source>
        <dbReference type="Proteomes" id="UP000290172"/>
    </source>
</evidence>
<feature type="signal peptide" evidence="1">
    <location>
        <begin position="1"/>
        <end position="16"/>
    </location>
</feature>
<dbReference type="InterPro" id="IPR011460">
    <property type="entry name" value="Lcl_C"/>
</dbReference>
<sequence>MRFLLFFFIFCSFVFAQCDKIDTSRFIIFGDKVVDKKTKLTWMRCSVGSKLKDNISCDQTPKPMSFYEANDFEKNLKNAWRLPTIDELSTIYDNGCKKYAINSSLFPDIKLLENFAPFWSDTSVEQIPNLIYYIDFIDKQLDAHSKGFSMFLRLVKSEDSVKIE</sequence>
<reference evidence="3 4" key="1">
    <citation type="submission" date="2017-10" db="EMBL/GenBank/DDBJ databases">
        <title>Genomics of the genus Arcobacter.</title>
        <authorList>
            <person name="Perez-Cataluna A."/>
            <person name="Figueras M.J."/>
        </authorList>
    </citation>
    <scope>NUCLEOTIDE SEQUENCE [LARGE SCALE GENOMIC DNA]</scope>
    <source>
        <strain evidence="3 4">CECT 8993</strain>
    </source>
</reference>
<dbReference type="AlphaFoldDB" id="A0A4Q0YCU9"/>
<evidence type="ECO:0000313" key="3">
    <source>
        <dbReference type="EMBL" id="RXJ68247.1"/>
    </source>
</evidence>
<name>A0A4Q0YCU9_9BACT</name>
<feature type="domain" description="Lcl C-terminal" evidence="2">
    <location>
        <begin position="33"/>
        <end position="156"/>
    </location>
</feature>
<protein>
    <recommendedName>
        <fullName evidence="2">Lcl C-terminal domain-containing protein</fullName>
    </recommendedName>
</protein>